<reference evidence="1 3" key="1">
    <citation type="journal article" date="2014" name="Appl. Environ. Microbiol.">
        <title>Gut symbionts from distinct hosts exhibit genotoxic activity via divergent colibactin biosynthetic pathways.</title>
        <authorList>
            <person name="Engel P."/>
            <person name="Vizcaino M.I."/>
            <person name="Crawford J.M."/>
        </authorList>
    </citation>
    <scope>NUCLEOTIDE SEQUENCE [LARGE SCALE GENOMIC DNA]</scope>
    <source>
        <strain evidence="1 3">PEB0191</strain>
    </source>
</reference>
<protein>
    <submittedName>
        <fullName evidence="2">DUF3261 domain-containing protein</fullName>
    </submittedName>
</protein>
<dbReference type="Proteomes" id="UP000030901">
    <property type="component" value="Chromosome"/>
</dbReference>
<dbReference type="Proteomes" id="UP000247838">
    <property type="component" value="Unassembled WGS sequence"/>
</dbReference>
<dbReference type="EMBL" id="QGLM01000018">
    <property type="protein sequence ID" value="PXY94671.1"/>
    <property type="molecule type" value="Genomic_DNA"/>
</dbReference>
<dbReference type="OrthoDB" id="6228084at2"/>
<dbReference type="PROSITE" id="PS51257">
    <property type="entry name" value="PROKAR_LIPOPROTEIN"/>
    <property type="match status" value="1"/>
</dbReference>
<organism evidence="1 3">
    <name type="scientific">Frischella perrara</name>
    <dbReference type="NCBI Taxonomy" id="1267021"/>
    <lineage>
        <taxon>Bacteria</taxon>
        <taxon>Pseudomonadati</taxon>
        <taxon>Pseudomonadota</taxon>
        <taxon>Gammaproteobacteria</taxon>
        <taxon>Orbales</taxon>
        <taxon>Orbaceae</taxon>
        <taxon>Frischella</taxon>
    </lineage>
</organism>
<dbReference type="STRING" id="1267021.FPB0191_01927"/>
<evidence type="ECO:0000313" key="1">
    <source>
        <dbReference type="EMBL" id="AJA45738.1"/>
    </source>
</evidence>
<dbReference type="AlphaFoldDB" id="A0A0A7S2R8"/>
<reference evidence="2 4" key="2">
    <citation type="submission" date="2018-05" db="EMBL/GenBank/DDBJ databases">
        <title>Reference genomes for bee gut microbiota database.</title>
        <authorList>
            <person name="Ellegaard K.M."/>
        </authorList>
    </citation>
    <scope>NUCLEOTIDE SEQUENCE [LARGE SCALE GENOMIC DNA]</scope>
    <source>
        <strain evidence="2 4">ESL0167</strain>
    </source>
</reference>
<sequence>MTKIQNLLIGFLILLLCSCISKPNKLETWLSKGVKVNLPAPHLTQTYHDQQLLTFNYNGQQHSLIAMIDADNHSLNVIGLSTLGIRLFKIDYRDNEIKTEQNIFIKELPPASQILSDIMLSIYPVEQWQAVLPIGWKLIDDKQHRILVDDKNQTIIEISYLPSTSSLIRKPNHIHHHVFGYQIAIGSME</sequence>
<dbReference type="InterPro" id="IPR021675">
    <property type="entry name" value="DUF3261"/>
</dbReference>
<proteinExistence type="predicted"/>
<keyword evidence="3" id="KW-1185">Reference proteome</keyword>
<dbReference type="KEGG" id="fpp:FPB0191_01927"/>
<evidence type="ECO:0000313" key="3">
    <source>
        <dbReference type="Proteomes" id="UP000030901"/>
    </source>
</evidence>
<gene>
    <name evidence="2" type="ORF">DKK76_09455</name>
    <name evidence="1" type="ORF">FPB0191_01927</name>
</gene>
<evidence type="ECO:0000313" key="4">
    <source>
        <dbReference type="Proteomes" id="UP000247838"/>
    </source>
</evidence>
<name>A0A0A7S2R8_FRIPE</name>
<evidence type="ECO:0000313" key="2">
    <source>
        <dbReference type="EMBL" id="PXY94671.1"/>
    </source>
</evidence>
<dbReference type="Pfam" id="PF11659">
    <property type="entry name" value="DUF3261"/>
    <property type="match status" value="1"/>
</dbReference>
<dbReference type="RefSeq" id="WP_039105643.1">
    <property type="nucleotide sequence ID" value="NZ_CALYQC010000034.1"/>
</dbReference>
<accession>A0A0A7S2R8</accession>
<dbReference type="EMBL" id="CP009056">
    <property type="protein sequence ID" value="AJA45738.1"/>
    <property type="molecule type" value="Genomic_DNA"/>
</dbReference>
<dbReference type="HOGENOM" id="CLU_120407_0_0_6"/>